<name>A0AAV7MDT6_PLEWA</name>
<keyword evidence="3" id="KW-1185">Reference proteome</keyword>
<accession>A0AAV7MDT6</accession>
<protein>
    <submittedName>
        <fullName evidence="2">Uncharacterized protein</fullName>
    </submittedName>
</protein>
<evidence type="ECO:0000313" key="3">
    <source>
        <dbReference type="Proteomes" id="UP001066276"/>
    </source>
</evidence>
<proteinExistence type="predicted"/>
<evidence type="ECO:0000313" key="2">
    <source>
        <dbReference type="EMBL" id="KAJ1101911.1"/>
    </source>
</evidence>
<reference evidence="2" key="1">
    <citation type="journal article" date="2022" name="bioRxiv">
        <title>Sequencing and chromosome-scale assembly of the giantPleurodeles waltlgenome.</title>
        <authorList>
            <person name="Brown T."/>
            <person name="Elewa A."/>
            <person name="Iarovenko S."/>
            <person name="Subramanian E."/>
            <person name="Araus A.J."/>
            <person name="Petzold A."/>
            <person name="Susuki M."/>
            <person name="Suzuki K.-i.T."/>
            <person name="Hayashi T."/>
            <person name="Toyoda A."/>
            <person name="Oliveira C."/>
            <person name="Osipova E."/>
            <person name="Leigh N.D."/>
            <person name="Simon A."/>
            <person name="Yun M.H."/>
        </authorList>
    </citation>
    <scope>NUCLEOTIDE SEQUENCE</scope>
    <source>
        <strain evidence="2">20211129_DDA</strain>
        <tissue evidence="2">Liver</tissue>
    </source>
</reference>
<dbReference type="EMBL" id="JANPWB010000014">
    <property type="protein sequence ID" value="KAJ1101911.1"/>
    <property type="molecule type" value="Genomic_DNA"/>
</dbReference>
<gene>
    <name evidence="2" type="ORF">NDU88_006974</name>
</gene>
<comment type="caution">
    <text evidence="2">The sequence shown here is derived from an EMBL/GenBank/DDBJ whole genome shotgun (WGS) entry which is preliminary data.</text>
</comment>
<organism evidence="2 3">
    <name type="scientific">Pleurodeles waltl</name>
    <name type="common">Iberian ribbed newt</name>
    <dbReference type="NCBI Taxonomy" id="8319"/>
    <lineage>
        <taxon>Eukaryota</taxon>
        <taxon>Metazoa</taxon>
        <taxon>Chordata</taxon>
        <taxon>Craniata</taxon>
        <taxon>Vertebrata</taxon>
        <taxon>Euteleostomi</taxon>
        <taxon>Amphibia</taxon>
        <taxon>Batrachia</taxon>
        <taxon>Caudata</taxon>
        <taxon>Salamandroidea</taxon>
        <taxon>Salamandridae</taxon>
        <taxon>Pleurodelinae</taxon>
        <taxon>Pleurodeles</taxon>
    </lineage>
</organism>
<feature type="region of interest" description="Disordered" evidence="1">
    <location>
        <begin position="1"/>
        <end position="24"/>
    </location>
</feature>
<dbReference type="Proteomes" id="UP001066276">
    <property type="component" value="Chromosome 10"/>
</dbReference>
<evidence type="ECO:0000256" key="1">
    <source>
        <dbReference type="SAM" id="MobiDB-lite"/>
    </source>
</evidence>
<dbReference type="AlphaFoldDB" id="A0AAV7MDT6"/>
<sequence length="114" mass="12864">MGKYDQTPKGQPHERRSQEALESLTQRIPRVDKRSLQKTTFSEATFIRKDAPGENGGMVHCLRSLKVDLRQPCAGLEISLIQVLVCVMHLITRMALLISTKDMSCIVIDVTREV</sequence>